<reference evidence="11 12" key="1">
    <citation type="journal article" date="2016" name="G3 (Bethesda)">
        <title>First Draft Assembly and Annotation of the Genome of a California Endemic Oak Quercus lobata Nee (Fagaceae).</title>
        <authorList>
            <person name="Sork V.L."/>
            <person name="Fitz-Gibbon S.T."/>
            <person name="Puiu D."/>
            <person name="Crepeau M."/>
            <person name="Gugger P.F."/>
            <person name="Sherman R."/>
            <person name="Stevens K."/>
            <person name="Langley C.H."/>
            <person name="Pellegrini M."/>
            <person name="Salzberg S.L."/>
        </authorList>
    </citation>
    <scope>NUCLEOTIDE SEQUENCE [LARGE SCALE GENOMIC DNA]</scope>
    <source>
        <strain evidence="11 12">cv. SW786</strain>
    </source>
</reference>
<keyword evidence="3" id="KW-1003">Cell membrane</keyword>
<evidence type="ECO:0000256" key="7">
    <source>
        <dbReference type="ARBA" id="ARBA00022989"/>
    </source>
</evidence>
<comment type="subcellular location">
    <subcellularLocation>
        <location evidence="1">Cell membrane</location>
        <topology evidence="1">Single-pass type I membrane protein</topology>
    </subcellularLocation>
</comment>
<keyword evidence="9" id="KW-0675">Receptor</keyword>
<dbReference type="Proteomes" id="UP000594261">
    <property type="component" value="Chromosome 9"/>
</dbReference>
<dbReference type="InterPro" id="IPR032675">
    <property type="entry name" value="LRR_dom_sf"/>
</dbReference>
<evidence type="ECO:0000256" key="1">
    <source>
        <dbReference type="ARBA" id="ARBA00004251"/>
    </source>
</evidence>
<keyword evidence="12" id="KW-1185">Reference proteome</keyword>
<dbReference type="OMA" id="HRGEAFY"/>
<dbReference type="PANTHER" id="PTHR27004:SF428">
    <property type="entry name" value="OS01G0160600 PROTEIN"/>
    <property type="match status" value="1"/>
</dbReference>
<keyword evidence="6" id="KW-0677">Repeat</keyword>
<comment type="similarity">
    <text evidence="2">Belongs to the RLP family.</text>
</comment>
<keyword evidence="7" id="KW-1133">Transmembrane helix</keyword>
<evidence type="ECO:0000256" key="8">
    <source>
        <dbReference type="ARBA" id="ARBA00023136"/>
    </source>
</evidence>
<evidence type="ECO:0000256" key="10">
    <source>
        <dbReference type="ARBA" id="ARBA00023180"/>
    </source>
</evidence>
<keyword evidence="10" id="KW-0325">Glycoprotein</keyword>
<dbReference type="InterPro" id="IPR001611">
    <property type="entry name" value="Leu-rich_rpt"/>
</dbReference>
<name>A0A7N2MMB5_QUELO</name>
<evidence type="ECO:0000256" key="4">
    <source>
        <dbReference type="ARBA" id="ARBA00022614"/>
    </source>
</evidence>
<dbReference type="EMBL" id="LRBV02000009">
    <property type="status" value="NOT_ANNOTATED_CDS"/>
    <property type="molecule type" value="Genomic_DNA"/>
</dbReference>
<accession>A0A7N2MMB5</accession>
<dbReference type="EnsemblPlants" id="QL09p047669:mrna">
    <property type="protein sequence ID" value="QL09p047669:mrna"/>
    <property type="gene ID" value="QL09p047669"/>
</dbReference>
<dbReference type="AlphaFoldDB" id="A0A7N2MMB5"/>
<evidence type="ECO:0000313" key="11">
    <source>
        <dbReference type="EnsemblPlants" id="QL09p047669:mrna"/>
    </source>
</evidence>
<keyword evidence="4" id="KW-0433">Leucine-rich repeat</keyword>
<dbReference type="InParanoid" id="A0A7N2MMB5"/>
<evidence type="ECO:0000256" key="9">
    <source>
        <dbReference type="ARBA" id="ARBA00023170"/>
    </source>
</evidence>
<evidence type="ECO:0000256" key="5">
    <source>
        <dbReference type="ARBA" id="ARBA00022692"/>
    </source>
</evidence>
<dbReference type="Gene3D" id="3.80.10.10">
    <property type="entry name" value="Ribonuclease Inhibitor"/>
    <property type="match status" value="1"/>
</dbReference>
<keyword evidence="8" id="KW-0472">Membrane</keyword>
<evidence type="ECO:0000256" key="3">
    <source>
        <dbReference type="ARBA" id="ARBA00022475"/>
    </source>
</evidence>
<protein>
    <submittedName>
        <fullName evidence="11">Uncharacterized protein</fullName>
    </submittedName>
</protein>
<dbReference type="SUPFAM" id="SSF52058">
    <property type="entry name" value="L domain-like"/>
    <property type="match status" value="1"/>
</dbReference>
<dbReference type="Pfam" id="PF00560">
    <property type="entry name" value="LRR_1"/>
    <property type="match status" value="3"/>
</dbReference>
<sequence length="208" mass="22894">MLPDSIGNLKSLHSFDVGGCNFSRPMPFSFGNLTELTFLDLSNTNFNRGTLSWVELGVLILRSNGFRGPIGKPETNSTFPKLHVIDLSNNYITGNRFEGEIPKIIGNLKALCMLNLSNNVLTGSIPSSIVIGLCGSPLSKRYANLKDPPPQPSIFVENQDAVSIFEFDWKVVAMGYECGFIFGVFGGKIITKKKNDWFMKTFAIGHPP</sequence>
<dbReference type="PANTHER" id="PTHR27004">
    <property type="entry name" value="RECEPTOR-LIKE PROTEIN 12 ISOFORM X1"/>
    <property type="match status" value="1"/>
</dbReference>
<organism evidence="11 12">
    <name type="scientific">Quercus lobata</name>
    <name type="common">Valley oak</name>
    <dbReference type="NCBI Taxonomy" id="97700"/>
    <lineage>
        <taxon>Eukaryota</taxon>
        <taxon>Viridiplantae</taxon>
        <taxon>Streptophyta</taxon>
        <taxon>Embryophyta</taxon>
        <taxon>Tracheophyta</taxon>
        <taxon>Spermatophyta</taxon>
        <taxon>Magnoliopsida</taxon>
        <taxon>eudicotyledons</taxon>
        <taxon>Gunneridae</taxon>
        <taxon>Pentapetalae</taxon>
        <taxon>rosids</taxon>
        <taxon>fabids</taxon>
        <taxon>Fagales</taxon>
        <taxon>Fagaceae</taxon>
        <taxon>Quercus</taxon>
    </lineage>
</organism>
<dbReference type="GO" id="GO:0005886">
    <property type="term" value="C:plasma membrane"/>
    <property type="evidence" value="ECO:0007669"/>
    <property type="project" value="UniProtKB-SubCell"/>
</dbReference>
<evidence type="ECO:0000313" key="12">
    <source>
        <dbReference type="Proteomes" id="UP000594261"/>
    </source>
</evidence>
<evidence type="ECO:0000256" key="6">
    <source>
        <dbReference type="ARBA" id="ARBA00022737"/>
    </source>
</evidence>
<keyword evidence="5" id="KW-0812">Transmembrane</keyword>
<reference evidence="11" key="2">
    <citation type="submission" date="2021-01" db="UniProtKB">
        <authorList>
            <consortium name="EnsemblPlants"/>
        </authorList>
    </citation>
    <scope>IDENTIFICATION</scope>
</reference>
<proteinExistence type="inferred from homology"/>
<dbReference type="Gramene" id="QL09p047669:mrna">
    <property type="protein sequence ID" value="QL09p047669:mrna"/>
    <property type="gene ID" value="QL09p047669"/>
</dbReference>
<evidence type="ECO:0000256" key="2">
    <source>
        <dbReference type="ARBA" id="ARBA00009592"/>
    </source>
</evidence>